<dbReference type="Gene3D" id="3.40.720.10">
    <property type="entry name" value="Alkaline Phosphatase, subunit A"/>
    <property type="match status" value="1"/>
</dbReference>
<dbReference type="Proteomes" id="UP000189580">
    <property type="component" value="Chromosome d"/>
</dbReference>
<dbReference type="PANTHER" id="PTHR31956">
    <property type="entry name" value="NON-SPECIFIC PHOSPHOLIPASE C4-RELATED"/>
    <property type="match status" value="1"/>
</dbReference>
<feature type="chain" id="PRO_5007885796" description="Acid phosphatase" evidence="2">
    <location>
        <begin position="20"/>
        <end position="386"/>
    </location>
</feature>
<sequence length="386" mass="42355">MKLLSIASTALCLLTSVSAAAAPTFSTILPNSAQIKAAAATASTNSFKNAKYVSGAAFDRIVYIFLENTDYSKAIGDSHLKKLTKEGILLTNYFSLTHTSEPNYMASAGGSYFGLGDDNFVRLPQNVATVVDLLESKNITWAEYEEDMPYTGYQGYQYLNQKTGANDYVRKHNPFIFYDSVALNPYRSANIKNLTEFNADLAAEALPQWIFITPNMTDDGHDSNIATAGAWSYNFLTPLLSNSYFTKNTLVVLTFDENETYSDQNQVYAVLLGDIPSDLKGTKDNTFYDHYSLIASVQANWGLPMLGRGDCGANVFDLIAQNTGYTNQNVDTTNLYNNQSAPGYFSDSSLPIPSPSTCDNPAGGISEPISAAPTTWNVRKEYPNQW</sequence>
<evidence type="ECO:0008006" key="5">
    <source>
        <dbReference type="Google" id="ProtNLM"/>
    </source>
</evidence>
<proteinExistence type="predicted"/>
<dbReference type="OrthoDB" id="5135119at2759"/>
<dbReference type="GO" id="GO:0016788">
    <property type="term" value="F:hydrolase activity, acting on ester bonds"/>
    <property type="evidence" value="ECO:0007669"/>
    <property type="project" value="InterPro"/>
</dbReference>
<evidence type="ECO:0000313" key="3">
    <source>
        <dbReference type="EMBL" id="ANB14116.1"/>
    </source>
</evidence>
<dbReference type="PANTHER" id="PTHR31956:SF15">
    <property type="entry name" value="ACID PHOSPHATASE PHOA"/>
    <property type="match status" value="1"/>
</dbReference>
<evidence type="ECO:0000313" key="4">
    <source>
        <dbReference type="Proteomes" id="UP000189580"/>
    </source>
</evidence>
<dbReference type="InterPro" id="IPR007312">
    <property type="entry name" value="Phosphoesterase"/>
</dbReference>
<dbReference type="KEGG" id="slb:AWJ20_5074"/>
<organism evidence="3 4">
    <name type="scientific">Sugiyamaella lignohabitans</name>
    <dbReference type="NCBI Taxonomy" id="796027"/>
    <lineage>
        <taxon>Eukaryota</taxon>
        <taxon>Fungi</taxon>
        <taxon>Dikarya</taxon>
        <taxon>Ascomycota</taxon>
        <taxon>Saccharomycotina</taxon>
        <taxon>Dipodascomycetes</taxon>
        <taxon>Dipodascales</taxon>
        <taxon>Trichomonascaceae</taxon>
        <taxon>Sugiyamaella</taxon>
    </lineage>
</organism>
<accession>A0A167EI96</accession>
<evidence type="ECO:0000256" key="1">
    <source>
        <dbReference type="ARBA" id="ARBA00022801"/>
    </source>
</evidence>
<dbReference type="InterPro" id="IPR017850">
    <property type="entry name" value="Alkaline_phosphatase_core_sf"/>
</dbReference>
<protein>
    <recommendedName>
        <fullName evidence="5">Acid phosphatase</fullName>
    </recommendedName>
</protein>
<dbReference type="EMBL" id="CP014502">
    <property type="protein sequence ID" value="ANB14116.1"/>
    <property type="molecule type" value="Genomic_DNA"/>
</dbReference>
<dbReference type="Pfam" id="PF04185">
    <property type="entry name" value="Phosphoesterase"/>
    <property type="match status" value="1"/>
</dbReference>
<dbReference type="GeneID" id="30037276"/>
<dbReference type="AlphaFoldDB" id="A0A167EI96"/>
<gene>
    <name evidence="3" type="ORF">AWJ20_5074</name>
</gene>
<keyword evidence="4" id="KW-1185">Reference proteome</keyword>
<evidence type="ECO:0000256" key="2">
    <source>
        <dbReference type="SAM" id="SignalP"/>
    </source>
</evidence>
<dbReference type="FunFam" id="3.40.720.10:FF:000064">
    <property type="entry name" value="Probable acid phosphatase Pho610"/>
    <property type="match status" value="1"/>
</dbReference>
<keyword evidence="1" id="KW-0378">Hydrolase</keyword>
<name>A0A167EI96_9ASCO</name>
<reference evidence="3 4" key="1">
    <citation type="submission" date="2016-02" db="EMBL/GenBank/DDBJ databases">
        <title>Complete genome sequence and transcriptome regulation of the pentose utilising yeast Sugiyamaella lignohabitans.</title>
        <authorList>
            <person name="Bellasio M."/>
            <person name="Peymann A."/>
            <person name="Valli M."/>
            <person name="Sipitzky M."/>
            <person name="Graf A."/>
            <person name="Sauer M."/>
            <person name="Marx H."/>
            <person name="Mattanovich D."/>
        </authorList>
    </citation>
    <scope>NUCLEOTIDE SEQUENCE [LARGE SCALE GENOMIC DNA]</scope>
    <source>
        <strain evidence="3 4">CBS 10342</strain>
    </source>
</reference>
<keyword evidence="2" id="KW-0732">Signal</keyword>
<feature type="signal peptide" evidence="2">
    <location>
        <begin position="1"/>
        <end position="19"/>
    </location>
</feature>
<dbReference type="RefSeq" id="XP_018736593.1">
    <property type="nucleotide sequence ID" value="XM_018882191.1"/>
</dbReference>
<dbReference type="GO" id="GO:0009395">
    <property type="term" value="P:phospholipid catabolic process"/>
    <property type="evidence" value="ECO:0007669"/>
    <property type="project" value="TreeGrafter"/>
</dbReference>